<dbReference type="Proteomes" id="UP001197974">
    <property type="component" value="Chromosome"/>
</dbReference>
<name>A0ABY9JX94_9BACI</name>
<dbReference type="EMBL" id="CP129013">
    <property type="protein sequence ID" value="WLR43403.1"/>
    <property type="molecule type" value="Genomic_DNA"/>
</dbReference>
<accession>A0ABY9JX94</accession>
<protein>
    <submittedName>
        <fullName evidence="2">Uncharacterized protein</fullName>
    </submittedName>
</protein>
<feature type="compositionally biased region" description="Low complexity" evidence="1">
    <location>
        <begin position="62"/>
        <end position="82"/>
    </location>
</feature>
<dbReference type="RefSeq" id="WP_306020111.1">
    <property type="nucleotide sequence ID" value="NZ_CP129013.1"/>
</dbReference>
<feature type="compositionally biased region" description="Polar residues" evidence="1">
    <location>
        <begin position="32"/>
        <end position="61"/>
    </location>
</feature>
<proteinExistence type="predicted"/>
<evidence type="ECO:0000256" key="1">
    <source>
        <dbReference type="SAM" id="MobiDB-lite"/>
    </source>
</evidence>
<gene>
    <name evidence="2" type="ORF">LC087_04280</name>
</gene>
<organism evidence="2 3">
    <name type="scientific">Bacillus carboniphilus</name>
    <dbReference type="NCBI Taxonomy" id="86663"/>
    <lineage>
        <taxon>Bacteria</taxon>
        <taxon>Bacillati</taxon>
        <taxon>Bacillota</taxon>
        <taxon>Bacilli</taxon>
        <taxon>Bacillales</taxon>
        <taxon>Bacillaceae</taxon>
        <taxon>Bacillus</taxon>
    </lineage>
</organism>
<evidence type="ECO:0000313" key="2">
    <source>
        <dbReference type="EMBL" id="WLR43403.1"/>
    </source>
</evidence>
<feature type="region of interest" description="Disordered" evidence="1">
    <location>
        <begin position="31"/>
        <end position="82"/>
    </location>
</feature>
<sequence length="104" mass="11188">MSFNKWLRVIIPEIQLIDYAKQNGVVRKNTKHPLSTSTIRPLGQKQQVATSPSCSANTGTQANAMSNSSCSSKSALSASPLSTGSIKEAVHDIKKECPSNENQN</sequence>
<evidence type="ECO:0000313" key="3">
    <source>
        <dbReference type="Proteomes" id="UP001197974"/>
    </source>
</evidence>
<reference evidence="2 3" key="1">
    <citation type="submission" date="2023-06" db="EMBL/GenBank/DDBJ databases">
        <title>Five Gram-positive bacteria isolated from mangrove sediments in Shenzhen, Guangdong, China.</title>
        <authorList>
            <person name="Yu S."/>
            <person name="Zheng W."/>
            <person name="Huang Y."/>
        </authorList>
    </citation>
    <scope>NUCLEOTIDE SEQUENCE [LARGE SCALE GENOMIC DNA]</scope>
    <source>
        <strain evidence="2 3">SaN35-3</strain>
    </source>
</reference>
<keyword evidence="3" id="KW-1185">Reference proteome</keyword>